<accession>A0A565AK71</accession>
<dbReference type="Proteomes" id="UP000489600">
    <property type="component" value="Unassembled WGS sequence"/>
</dbReference>
<proteinExistence type="predicted"/>
<dbReference type="EMBL" id="CABITT030000001">
    <property type="protein sequence ID" value="VVA89767.1"/>
    <property type="molecule type" value="Genomic_DNA"/>
</dbReference>
<protein>
    <submittedName>
        <fullName evidence="1">Uncharacterized protein</fullName>
    </submittedName>
</protein>
<sequence>MSRTFTEEDLNLEADFYRIVDDLWPEYHTQSPEPKNPTPEKEKAALLAIKDEAESMISVMEMRMASQIFPVEGTMVLESCLSDLKSSLLGSDVELIRAKVRSGHPSPSYQLDPGENLMRIKEKAECTISVVEMSLAPEAMAVMETSLAVLKSSITGDDINNIMSPPTMLCSLWRVTFWVKGTRL</sequence>
<evidence type="ECO:0000313" key="1">
    <source>
        <dbReference type="EMBL" id="VVA89767.1"/>
    </source>
</evidence>
<evidence type="ECO:0000313" key="2">
    <source>
        <dbReference type="Proteomes" id="UP000489600"/>
    </source>
</evidence>
<gene>
    <name evidence="1" type="ORF">ANE_LOCUS212</name>
</gene>
<keyword evidence="2" id="KW-1185">Reference proteome</keyword>
<name>A0A565AK71_9BRAS</name>
<reference evidence="1" key="1">
    <citation type="submission" date="2019-07" db="EMBL/GenBank/DDBJ databases">
        <authorList>
            <person name="Dittberner H."/>
        </authorList>
    </citation>
    <scope>NUCLEOTIDE SEQUENCE [LARGE SCALE GENOMIC DNA]</scope>
</reference>
<organism evidence="1 2">
    <name type="scientific">Arabis nemorensis</name>
    <dbReference type="NCBI Taxonomy" id="586526"/>
    <lineage>
        <taxon>Eukaryota</taxon>
        <taxon>Viridiplantae</taxon>
        <taxon>Streptophyta</taxon>
        <taxon>Embryophyta</taxon>
        <taxon>Tracheophyta</taxon>
        <taxon>Spermatophyta</taxon>
        <taxon>Magnoliopsida</taxon>
        <taxon>eudicotyledons</taxon>
        <taxon>Gunneridae</taxon>
        <taxon>Pentapetalae</taxon>
        <taxon>rosids</taxon>
        <taxon>malvids</taxon>
        <taxon>Brassicales</taxon>
        <taxon>Brassicaceae</taxon>
        <taxon>Arabideae</taxon>
        <taxon>Arabis</taxon>
    </lineage>
</organism>
<comment type="caution">
    <text evidence="1">The sequence shown here is derived from an EMBL/GenBank/DDBJ whole genome shotgun (WGS) entry which is preliminary data.</text>
</comment>
<dbReference type="AlphaFoldDB" id="A0A565AK71"/>